<dbReference type="Proteomes" id="UP000622245">
    <property type="component" value="Unassembled WGS sequence"/>
</dbReference>
<dbReference type="EMBL" id="JAEVHL010000016">
    <property type="protein sequence ID" value="MBM0275011.1"/>
    <property type="molecule type" value="Genomic_DNA"/>
</dbReference>
<dbReference type="Gene3D" id="3.40.50.150">
    <property type="entry name" value="Vaccinia Virus protein VP39"/>
    <property type="match status" value="1"/>
</dbReference>
<dbReference type="InterPro" id="IPR029063">
    <property type="entry name" value="SAM-dependent_MTases_sf"/>
</dbReference>
<dbReference type="SUPFAM" id="SSF53335">
    <property type="entry name" value="S-adenosyl-L-methionine-dependent methyltransferases"/>
    <property type="match status" value="1"/>
</dbReference>
<protein>
    <recommendedName>
        <fullName evidence="3">SAM-dependent methyltransferase</fullName>
    </recommendedName>
</protein>
<gene>
    <name evidence="1" type="ORF">JM949_05845</name>
</gene>
<keyword evidence="2" id="KW-1185">Reference proteome</keyword>
<name>A0ABS1YCP4_9ACTN</name>
<sequence>MKFFELREHHATYKLLDCGAGPSSFAAEQTALGWDVTAVDPTYALDETEIRASVRGGVEWMRGIMVDEKDRFCWDFYGDVDRVMKLRQEALDLFLSDYEEGKRCGRYRAGALPVLDFAPRTFDLALCSHLLFIYSDYLDLEFHLRALIELGRVAKETRVFPLMNIDGQRSPYVSAVLDRLGDAGLDASLEPVDFEFQKGATSMLVVRDNRSPDC</sequence>
<evidence type="ECO:0000313" key="1">
    <source>
        <dbReference type="EMBL" id="MBM0275011.1"/>
    </source>
</evidence>
<proteinExistence type="predicted"/>
<dbReference type="RefSeq" id="WP_203147419.1">
    <property type="nucleotide sequence ID" value="NZ_JAEVHL010000016.1"/>
</dbReference>
<evidence type="ECO:0008006" key="3">
    <source>
        <dbReference type="Google" id="ProtNLM"/>
    </source>
</evidence>
<accession>A0ABS1YCP4</accession>
<comment type="caution">
    <text evidence="1">The sequence shown here is derived from an EMBL/GenBank/DDBJ whole genome shotgun (WGS) entry which is preliminary data.</text>
</comment>
<evidence type="ECO:0000313" key="2">
    <source>
        <dbReference type="Proteomes" id="UP000622245"/>
    </source>
</evidence>
<organism evidence="1 2">
    <name type="scientific">Micromonospora tarensis</name>
    <dbReference type="NCBI Taxonomy" id="2806100"/>
    <lineage>
        <taxon>Bacteria</taxon>
        <taxon>Bacillati</taxon>
        <taxon>Actinomycetota</taxon>
        <taxon>Actinomycetes</taxon>
        <taxon>Micromonosporales</taxon>
        <taxon>Micromonosporaceae</taxon>
        <taxon>Micromonospora</taxon>
    </lineage>
</organism>
<reference evidence="1 2" key="1">
    <citation type="submission" date="2021-01" db="EMBL/GenBank/DDBJ databases">
        <title>Draft genome sequence of Micromonospora sp. strain STR1s_6.</title>
        <authorList>
            <person name="Karlyshev A."/>
            <person name="Jawad R."/>
        </authorList>
    </citation>
    <scope>NUCLEOTIDE SEQUENCE [LARGE SCALE GENOMIC DNA]</scope>
    <source>
        <strain evidence="1 2">STR1S-6</strain>
    </source>
</reference>